<feature type="transmembrane region" description="Helical" evidence="1">
    <location>
        <begin position="12"/>
        <end position="34"/>
    </location>
</feature>
<keyword evidence="1" id="KW-0472">Membrane</keyword>
<evidence type="ECO:0000313" key="3">
    <source>
        <dbReference type="Proteomes" id="UP001157126"/>
    </source>
</evidence>
<evidence type="ECO:0000256" key="1">
    <source>
        <dbReference type="SAM" id="Phobius"/>
    </source>
</evidence>
<dbReference type="RefSeq" id="WP_284303979.1">
    <property type="nucleotide sequence ID" value="NZ_BSUO01000001.1"/>
</dbReference>
<gene>
    <name evidence="2" type="ORF">GCM10025883_22900</name>
</gene>
<organism evidence="2 3">
    <name type="scientific">Mobilicoccus caccae</name>
    <dbReference type="NCBI Taxonomy" id="1859295"/>
    <lineage>
        <taxon>Bacteria</taxon>
        <taxon>Bacillati</taxon>
        <taxon>Actinomycetota</taxon>
        <taxon>Actinomycetes</taxon>
        <taxon>Micrococcales</taxon>
        <taxon>Dermatophilaceae</taxon>
        <taxon>Mobilicoccus</taxon>
    </lineage>
</organism>
<dbReference type="Proteomes" id="UP001157126">
    <property type="component" value="Unassembled WGS sequence"/>
</dbReference>
<name>A0ABQ6ISB2_9MICO</name>
<keyword evidence="1" id="KW-1133">Transmembrane helix</keyword>
<feature type="transmembrane region" description="Helical" evidence="1">
    <location>
        <begin position="68"/>
        <end position="85"/>
    </location>
</feature>
<keyword evidence="3" id="KW-1185">Reference proteome</keyword>
<reference evidence="3" key="1">
    <citation type="journal article" date="2019" name="Int. J. Syst. Evol. Microbiol.">
        <title>The Global Catalogue of Microorganisms (GCM) 10K type strain sequencing project: providing services to taxonomists for standard genome sequencing and annotation.</title>
        <authorList>
            <consortium name="The Broad Institute Genomics Platform"/>
            <consortium name="The Broad Institute Genome Sequencing Center for Infectious Disease"/>
            <person name="Wu L."/>
            <person name="Ma J."/>
        </authorList>
    </citation>
    <scope>NUCLEOTIDE SEQUENCE [LARGE SCALE GENOMIC DNA]</scope>
    <source>
        <strain evidence="3">NBRC 113072</strain>
    </source>
</reference>
<sequence length="143" mass="15060">MTQVNQPRAAAPGTVVLGLSLVVGLVAWAAFLSYRFGAAYSVWQVSGCAIIVLLGSILTCVLAQGRHAWATVVGVTAGLAVPWTWEAASTDETGLYLVGLILLLAGLLVSTIVITLVTDAVLRFVRRSRGPDHVERRAGEDST</sequence>
<feature type="transmembrane region" description="Helical" evidence="1">
    <location>
        <begin position="97"/>
        <end position="122"/>
    </location>
</feature>
<comment type="caution">
    <text evidence="2">The sequence shown here is derived from an EMBL/GenBank/DDBJ whole genome shotgun (WGS) entry which is preliminary data.</text>
</comment>
<protein>
    <recommendedName>
        <fullName evidence="4">SPW repeat-containing protein</fullName>
    </recommendedName>
</protein>
<keyword evidence="1" id="KW-0812">Transmembrane</keyword>
<accession>A0ABQ6ISB2</accession>
<feature type="transmembrane region" description="Helical" evidence="1">
    <location>
        <begin position="40"/>
        <end position="61"/>
    </location>
</feature>
<evidence type="ECO:0000313" key="2">
    <source>
        <dbReference type="EMBL" id="GMA40245.1"/>
    </source>
</evidence>
<dbReference type="EMBL" id="BSUO01000001">
    <property type="protein sequence ID" value="GMA40245.1"/>
    <property type="molecule type" value="Genomic_DNA"/>
</dbReference>
<evidence type="ECO:0008006" key="4">
    <source>
        <dbReference type="Google" id="ProtNLM"/>
    </source>
</evidence>
<proteinExistence type="predicted"/>